<dbReference type="Gene3D" id="2.60.120.590">
    <property type="entry name" value="Alpha-ketoglutarate-dependent dioxygenase AlkB-like"/>
    <property type="match status" value="1"/>
</dbReference>
<dbReference type="InParanoid" id="A0A0L0H9J2"/>
<dbReference type="GO" id="GO:0051213">
    <property type="term" value="F:dioxygenase activity"/>
    <property type="evidence" value="ECO:0007669"/>
    <property type="project" value="InterPro"/>
</dbReference>
<gene>
    <name evidence="3" type="ORF">SPPG_06620</name>
</gene>
<evidence type="ECO:0000256" key="1">
    <source>
        <dbReference type="SAM" id="MobiDB-lite"/>
    </source>
</evidence>
<dbReference type="InterPro" id="IPR005123">
    <property type="entry name" value="Oxoglu/Fe-dep_dioxygenase_dom"/>
</dbReference>
<feature type="region of interest" description="Disordered" evidence="1">
    <location>
        <begin position="1"/>
        <end position="25"/>
    </location>
</feature>
<name>A0A0L0H9J2_SPIPD</name>
<feature type="compositionally biased region" description="Polar residues" evidence="1">
    <location>
        <begin position="1"/>
        <end position="16"/>
    </location>
</feature>
<protein>
    <recommendedName>
        <fullName evidence="2">Fe2OG dioxygenase domain-containing protein</fullName>
    </recommendedName>
</protein>
<dbReference type="STRING" id="645134.A0A0L0H9J2"/>
<dbReference type="EMBL" id="KQ257461">
    <property type="protein sequence ID" value="KNC98220.1"/>
    <property type="molecule type" value="Genomic_DNA"/>
</dbReference>
<proteinExistence type="predicted"/>
<reference evidence="3 4" key="1">
    <citation type="submission" date="2009-08" db="EMBL/GenBank/DDBJ databases">
        <title>The Genome Sequence of Spizellomyces punctatus strain DAOM BR117.</title>
        <authorList>
            <consortium name="The Broad Institute Genome Sequencing Platform"/>
            <person name="Russ C."/>
            <person name="Cuomo C."/>
            <person name="Shea T."/>
            <person name="Young S.K."/>
            <person name="Zeng Q."/>
            <person name="Koehrsen M."/>
            <person name="Haas B."/>
            <person name="Borodovsky M."/>
            <person name="Guigo R."/>
            <person name="Alvarado L."/>
            <person name="Berlin A."/>
            <person name="Bochicchio J."/>
            <person name="Borenstein D."/>
            <person name="Chapman S."/>
            <person name="Chen Z."/>
            <person name="Engels R."/>
            <person name="Freedman E."/>
            <person name="Gellesch M."/>
            <person name="Goldberg J."/>
            <person name="Griggs A."/>
            <person name="Gujja S."/>
            <person name="Heiman D."/>
            <person name="Hepburn T."/>
            <person name="Howarth C."/>
            <person name="Jen D."/>
            <person name="Larson L."/>
            <person name="Lewis B."/>
            <person name="Mehta T."/>
            <person name="Park D."/>
            <person name="Pearson M."/>
            <person name="Roberts A."/>
            <person name="Saif S."/>
            <person name="Shenoy N."/>
            <person name="Sisk P."/>
            <person name="Stolte C."/>
            <person name="Sykes S."/>
            <person name="Thomson T."/>
            <person name="Walk T."/>
            <person name="White J."/>
            <person name="Yandava C."/>
            <person name="Burger G."/>
            <person name="Gray M.W."/>
            <person name="Holland P.W.H."/>
            <person name="King N."/>
            <person name="Lang F.B.F."/>
            <person name="Roger A.J."/>
            <person name="Ruiz-Trillo I."/>
            <person name="Lander E."/>
            <person name="Nusbaum C."/>
        </authorList>
    </citation>
    <scope>NUCLEOTIDE SEQUENCE [LARGE SCALE GENOMIC DNA]</scope>
    <source>
        <strain evidence="3 4">DAOM BR117</strain>
    </source>
</reference>
<dbReference type="OMA" id="TQHHWQH"/>
<dbReference type="Proteomes" id="UP000053201">
    <property type="component" value="Unassembled WGS sequence"/>
</dbReference>
<keyword evidence="4" id="KW-1185">Reference proteome</keyword>
<dbReference type="InterPro" id="IPR027450">
    <property type="entry name" value="AlkB-like"/>
</dbReference>
<organism evidence="3 4">
    <name type="scientific">Spizellomyces punctatus (strain DAOM BR117)</name>
    <dbReference type="NCBI Taxonomy" id="645134"/>
    <lineage>
        <taxon>Eukaryota</taxon>
        <taxon>Fungi</taxon>
        <taxon>Fungi incertae sedis</taxon>
        <taxon>Chytridiomycota</taxon>
        <taxon>Chytridiomycota incertae sedis</taxon>
        <taxon>Chytridiomycetes</taxon>
        <taxon>Spizellomycetales</taxon>
        <taxon>Spizellomycetaceae</taxon>
        <taxon>Spizellomyces</taxon>
    </lineage>
</organism>
<accession>A0A0L0H9J2</accession>
<feature type="domain" description="Fe2OG dioxygenase" evidence="2">
    <location>
        <begin position="128"/>
        <end position="230"/>
    </location>
</feature>
<dbReference type="PROSITE" id="PS51471">
    <property type="entry name" value="FE2OG_OXY"/>
    <property type="match status" value="1"/>
</dbReference>
<dbReference type="AlphaFoldDB" id="A0A0L0H9J2"/>
<dbReference type="SUPFAM" id="SSF51197">
    <property type="entry name" value="Clavaminate synthase-like"/>
    <property type="match status" value="1"/>
</dbReference>
<dbReference type="RefSeq" id="XP_016606260.1">
    <property type="nucleotide sequence ID" value="XM_016754820.1"/>
</dbReference>
<dbReference type="GO" id="GO:0006307">
    <property type="term" value="P:DNA alkylation repair"/>
    <property type="evidence" value="ECO:0007669"/>
    <property type="project" value="InterPro"/>
</dbReference>
<dbReference type="PANTHER" id="PTHR31212">
    <property type="entry name" value="ALPHA-KETOGLUTARATE-DEPENDENT DIOXYGENASE ALKB HOMOLOG 3"/>
    <property type="match status" value="1"/>
</dbReference>
<evidence type="ECO:0000259" key="2">
    <source>
        <dbReference type="PROSITE" id="PS51471"/>
    </source>
</evidence>
<dbReference type="Pfam" id="PF13532">
    <property type="entry name" value="2OG-FeII_Oxy_2"/>
    <property type="match status" value="1"/>
</dbReference>
<evidence type="ECO:0000313" key="3">
    <source>
        <dbReference type="EMBL" id="KNC98220.1"/>
    </source>
</evidence>
<dbReference type="PANTHER" id="PTHR31212:SF4">
    <property type="entry name" value="ALPHA-KETOGLUTARATE-DEPENDENT DIOXYGENASE ALKB HOMOLOG 3"/>
    <property type="match status" value="1"/>
</dbReference>
<dbReference type="VEuPathDB" id="FungiDB:SPPG_06620"/>
<evidence type="ECO:0000313" key="4">
    <source>
        <dbReference type="Proteomes" id="UP000053201"/>
    </source>
</evidence>
<sequence length="231" mass="25566">MPKRLSATTNDTNATTKRPRTIPPSITPASMQYTLSHATGHLIHYPSFFSPTASPTLFTSLRTVLPWKTIPITIFGRQIDQPRQVCFIADNNTYYAYSGSGKMGTMLPDWPDALKEIKEKVEEVVGEKFNSVLCNLYRNGSDYIGFHSDNEKSLGPAPTIASVSFGASRKFVVKPNPGGPAREAGKLELVLADGSLVIMKGMMQKYWKHAVPKTSRKVGERINLTFRKVVS</sequence>
<dbReference type="InterPro" id="IPR032854">
    <property type="entry name" value="ALKBH3"/>
</dbReference>
<dbReference type="GeneID" id="27689911"/>
<dbReference type="InterPro" id="IPR037151">
    <property type="entry name" value="AlkB-like_sf"/>
</dbReference>
<dbReference type="eggNOG" id="ENOG502QW9E">
    <property type="taxonomic scope" value="Eukaryota"/>
</dbReference>
<dbReference type="OrthoDB" id="2111674at2759"/>